<geneLocation type="plasmid" evidence="1 2">
    <name>pBVIE01</name>
</geneLocation>
<dbReference type="HOGENOM" id="CLU_1923627_0_0_4"/>
<sequence length="131" mass="15419">MYVTQPFKSGRIGIKFIQNNGKLRPQVRIFTRLRNGKWISDYVTHKGLVRRVKKSREFEANHQYLRTLCEHITTLIQIRQDMIDRLKHADLSFTNTLKARSRYVGDTSAVIGAMHEKTMTRFEGDMDMDDE</sequence>
<proteinExistence type="predicted"/>
<dbReference type="KEGG" id="bvi:Bcep1808_6852"/>
<reference evidence="1 2" key="1">
    <citation type="submission" date="2007-03" db="EMBL/GenBank/DDBJ databases">
        <title>Complete sequence of plasmid pBVIE01 of Burkholderia vietnamiensis G4.</title>
        <authorList>
            <consortium name="US DOE Joint Genome Institute"/>
            <person name="Copeland A."/>
            <person name="Lucas S."/>
            <person name="Lapidus A."/>
            <person name="Barry K."/>
            <person name="Detter J.C."/>
            <person name="Glavina del Rio T."/>
            <person name="Hammon N."/>
            <person name="Israni S."/>
            <person name="Dalin E."/>
            <person name="Tice H."/>
            <person name="Pitluck S."/>
            <person name="Chain P."/>
            <person name="Malfatti S."/>
            <person name="Shin M."/>
            <person name="Vergez L."/>
            <person name="Schmutz J."/>
            <person name="Larimer F."/>
            <person name="Land M."/>
            <person name="Hauser L."/>
            <person name="Kyrpides N."/>
            <person name="Tiedje J."/>
            <person name="Richardson P."/>
        </authorList>
    </citation>
    <scope>NUCLEOTIDE SEQUENCE [LARGE SCALE GENOMIC DNA]</scope>
    <source>
        <strain evidence="2">G4 / LMG 22486</strain>
        <plasmid evidence="1 2">pBVIE01</plasmid>
    </source>
</reference>
<accession>A4JTY6</accession>
<name>A4JTY6_BURVG</name>
<keyword evidence="1" id="KW-0614">Plasmid</keyword>
<evidence type="ECO:0000313" key="1">
    <source>
        <dbReference type="EMBL" id="ABO59739.1"/>
    </source>
</evidence>
<dbReference type="Proteomes" id="UP000002287">
    <property type="component" value="Plasmid pBVIE01"/>
</dbReference>
<dbReference type="EMBL" id="CP000617">
    <property type="protein sequence ID" value="ABO59739.1"/>
    <property type="molecule type" value="Genomic_DNA"/>
</dbReference>
<protein>
    <submittedName>
        <fullName evidence="1">Uncharacterized protein</fullName>
    </submittedName>
</protein>
<evidence type="ECO:0000313" key="2">
    <source>
        <dbReference type="Proteomes" id="UP000002287"/>
    </source>
</evidence>
<dbReference type="AlphaFoldDB" id="A4JTY6"/>
<gene>
    <name evidence="1" type="ordered locus">Bcep1808_6852</name>
</gene>
<organism evidence="1 2">
    <name type="scientific">Burkholderia vietnamiensis (strain G4 / LMG 22486)</name>
    <name type="common">Burkholderia cepacia (strain R1808)</name>
    <dbReference type="NCBI Taxonomy" id="269482"/>
    <lineage>
        <taxon>Bacteria</taxon>
        <taxon>Pseudomonadati</taxon>
        <taxon>Pseudomonadota</taxon>
        <taxon>Betaproteobacteria</taxon>
        <taxon>Burkholderiales</taxon>
        <taxon>Burkholderiaceae</taxon>
        <taxon>Burkholderia</taxon>
        <taxon>Burkholderia cepacia complex</taxon>
    </lineage>
</organism>